<dbReference type="EMBL" id="CM046396">
    <property type="protein sequence ID" value="KAI8539740.1"/>
    <property type="molecule type" value="Genomic_DNA"/>
</dbReference>
<proteinExistence type="predicted"/>
<name>A0ACC0MFH7_RHOML</name>
<reference evidence="1" key="1">
    <citation type="submission" date="2022-02" db="EMBL/GenBank/DDBJ databases">
        <title>Plant Genome Project.</title>
        <authorList>
            <person name="Zhang R.-G."/>
        </authorList>
    </citation>
    <scope>NUCLEOTIDE SEQUENCE</scope>
    <source>
        <strain evidence="1">AT1</strain>
    </source>
</reference>
<protein>
    <submittedName>
        <fullName evidence="1">Uncharacterized protein</fullName>
    </submittedName>
</protein>
<gene>
    <name evidence="1" type="ORF">RHMOL_Rhmol09G0206200</name>
</gene>
<keyword evidence="2" id="KW-1185">Reference proteome</keyword>
<dbReference type="Proteomes" id="UP001062846">
    <property type="component" value="Chromosome 9"/>
</dbReference>
<accession>A0ACC0MFH7</accession>
<sequence>MRAFNSHFVLIDLHSSWHSATHIPTSTFDYLKKSTALPNSLSQAFRRTRPRRRSGISSSASSVPSIRRPLDRLAPGNGLSSVSVSVSTTSRSGEVSELELFLELVPSRMRNELFGHQEIGELIEVVMDLGRQPLARFPSGDWVISEQPVKPEDLRHAISKVGEFSDDNRSGIDSSLHRISAIRNRKMQIIGLTCRVGRAMSGSAEIIRDLVEGGGSILVIGPPGVGKTTLIRETARMLADEHKKRVVIVDTSNEIGGDGDVPHSGIGRARRMQVPNVHMQHNVMIEAVENHMPETIIIDEIGTELEALAASTIAQRGVQLVGTAHGMTIENIMNNPSLQILIGGIESVTLGDEEARKRKVQKTILERKGPPTFTCAVEMISRTVYHVHHRLDMTVDAILAGKSPRFEVRCMDSEADSSLKAIDSVSTLEKNHLKESQLDNGEDRRSQIESDEEDGDYSPKSSDKLSRNITCSEGRPLVYVYTYKILEADLLQVVSVMGLENEIDVTDDIGTADAILVSSSEMKQNPWIRTVSRFHQVPVFVMKSNTMAKMVKAVRMILEMDAFGSTSKRGPGSPFGIEIDDDAPKRKPSLEEIDALEEVRLAIEYIVIPGGEPVELLPRRSDIIARQLELVESYQLAAENSGTEQSPRLQILPQKLIKKTGSVKYPKSTPSLSKEISLKSLTGGVGAILTCYTNHWPSLSFFLHGLLLSTAALSSNHNSRVCQMTIIPWSKGKQVVGENSGVGKRKRVNHADKTGSSSGAAKKRKNSGGVLRFVEDAAYEVDEDEDTDDDSLFDEDFPEDEFTALVKFEDKPGKAHYFPFGYDEGELSGEELEKLVEERYKPSSSFLTYAEGEYEPRRLDAGLAVVTYEPGGLVADAVAPSSEDPTIWKVKCAVGRERLSALCLMQKYVDLQSLGTKLNVISAFVVERVRGFIYIEAERQFDIVEACRGIFSVYSSCTAPVPKKEVSRLLSMQSKCNDVSVGSWVRMKNGKYKGDLAEVIAVNEAREKATGGGIASKKSATPAPRMINSTELEEFRPLIQYIRDRDTGQFFEVLDGMKLKDGYLYKKVSISSLMFCGLMPSEEELLKFKPNKKEDSDCQEWLSELYGEQEEKRIIKSEIGGSRGEGSSTCTFEVHDPVLFNRRDFGVIVGTVEDDSFKILKEGSEGPDVVTVNQKHLKKGSFAKKFTTLDRCLKTISINDTVRVSEGPLQGWQGIVMQIFRGAIFLYDENELENSGYICCKSQICEKIETGNDACNEKGDESSSAMVSGSLLSSKSPLSSKKPMQTRGNTSNSNRESKGGNFSIGQSVRIKVGPMKGYLCRVLAIYHSDITVKLDSQREILRVKCEHLSQVHGESSAVSLGSGDSITGKKMWRWSTVYSKLQCETYVANTRNSVNNDANKGNRSCKERFSGTKTAWNCSPTEPKNQTGGPSWSKQTHLNKRVQTAERTVKNDSSGNNPFSGNKVGGWNKNGMGNYGDSTFPQNSWDMTGRFVVGPGSGGRRGRGGVRGGRNQFGRGRTSLMNPFSQNGGEDKGGYGGRGGLNKIGGNFGGRGQSSWRGRRGGAGYDRGGFRGRGKLKRGGGFGGRGLGTRNQNGDWSNKHNLAFDGGENERSSRGGFSRGGGRSQRGGFGGHGRSDQGTASGIGVGASGWNRQVSAQTKQGWVWNTGKELGKGGASGSWNLSNEVRGAVDPRGKAAAGSSGKGYGGGGKAVW</sequence>
<comment type="caution">
    <text evidence="1">The sequence shown here is derived from an EMBL/GenBank/DDBJ whole genome shotgun (WGS) entry which is preliminary data.</text>
</comment>
<evidence type="ECO:0000313" key="2">
    <source>
        <dbReference type="Proteomes" id="UP001062846"/>
    </source>
</evidence>
<organism evidence="1 2">
    <name type="scientific">Rhododendron molle</name>
    <name type="common">Chinese azalea</name>
    <name type="synonym">Azalea mollis</name>
    <dbReference type="NCBI Taxonomy" id="49168"/>
    <lineage>
        <taxon>Eukaryota</taxon>
        <taxon>Viridiplantae</taxon>
        <taxon>Streptophyta</taxon>
        <taxon>Embryophyta</taxon>
        <taxon>Tracheophyta</taxon>
        <taxon>Spermatophyta</taxon>
        <taxon>Magnoliopsida</taxon>
        <taxon>eudicotyledons</taxon>
        <taxon>Gunneridae</taxon>
        <taxon>Pentapetalae</taxon>
        <taxon>asterids</taxon>
        <taxon>Ericales</taxon>
        <taxon>Ericaceae</taxon>
        <taxon>Ericoideae</taxon>
        <taxon>Rhodoreae</taxon>
        <taxon>Rhododendron</taxon>
    </lineage>
</organism>
<evidence type="ECO:0000313" key="1">
    <source>
        <dbReference type="EMBL" id="KAI8539740.1"/>
    </source>
</evidence>